<name>A0AB34L7M9_9PEZI</name>
<dbReference type="PANTHER" id="PTHR21192">
    <property type="entry name" value="NUCLEAR PROTEIN E3-3"/>
    <property type="match status" value="1"/>
</dbReference>
<organism evidence="2 3">
    <name type="scientific">Cladosporium halotolerans</name>
    <dbReference type="NCBI Taxonomy" id="1052096"/>
    <lineage>
        <taxon>Eukaryota</taxon>
        <taxon>Fungi</taxon>
        <taxon>Dikarya</taxon>
        <taxon>Ascomycota</taxon>
        <taxon>Pezizomycotina</taxon>
        <taxon>Dothideomycetes</taxon>
        <taxon>Dothideomycetidae</taxon>
        <taxon>Cladosporiales</taxon>
        <taxon>Cladosporiaceae</taxon>
        <taxon>Cladosporium</taxon>
    </lineage>
</organism>
<proteinExistence type="predicted"/>
<dbReference type="Gene3D" id="3.40.1230.10">
    <property type="entry name" value="MTH938-like"/>
    <property type="match status" value="1"/>
</dbReference>
<feature type="region of interest" description="Disordered" evidence="1">
    <location>
        <begin position="1"/>
        <end position="50"/>
    </location>
</feature>
<feature type="compositionally biased region" description="Basic and acidic residues" evidence="1">
    <location>
        <begin position="36"/>
        <end position="48"/>
    </location>
</feature>
<dbReference type="PANTHER" id="PTHR21192:SF2">
    <property type="entry name" value="NADH DEHYDROGENASE [UBIQUINONE] 1 ALPHA SUBCOMPLEX ASSEMBLY FACTOR 3"/>
    <property type="match status" value="1"/>
</dbReference>
<dbReference type="AlphaFoldDB" id="A0AB34L7M9"/>
<keyword evidence="3" id="KW-1185">Reference proteome</keyword>
<dbReference type="GO" id="GO:0032981">
    <property type="term" value="P:mitochondrial respiratory chain complex I assembly"/>
    <property type="evidence" value="ECO:0007669"/>
    <property type="project" value="TreeGrafter"/>
</dbReference>
<evidence type="ECO:0000313" key="3">
    <source>
        <dbReference type="Proteomes" id="UP000803884"/>
    </source>
</evidence>
<evidence type="ECO:0008006" key="4">
    <source>
        <dbReference type="Google" id="ProtNLM"/>
    </source>
</evidence>
<dbReference type="Pfam" id="PF04430">
    <property type="entry name" value="DUF498"/>
    <property type="match status" value="1"/>
</dbReference>
<gene>
    <name evidence="2" type="ORF">WHR41_00132</name>
</gene>
<evidence type="ECO:0000256" key="1">
    <source>
        <dbReference type="SAM" id="MobiDB-lite"/>
    </source>
</evidence>
<dbReference type="Proteomes" id="UP000803884">
    <property type="component" value="Unassembled WGS sequence"/>
</dbReference>
<dbReference type="GO" id="GO:0005743">
    <property type="term" value="C:mitochondrial inner membrane"/>
    <property type="evidence" value="ECO:0007669"/>
    <property type="project" value="TreeGrafter"/>
</dbReference>
<dbReference type="SUPFAM" id="SSF64076">
    <property type="entry name" value="MTH938-like"/>
    <property type="match status" value="1"/>
</dbReference>
<dbReference type="InterPro" id="IPR036748">
    <property type="entry name" value="MTH938-like_sf"/>
</dbReference>
<comment type="caution">
    <text evidence="2">The sequence shown here is derived from an EMBL/GenBank/DDBJ whole genome shotgun (WGS) entry which is preliminary data.</text>
</comment>
<dbReference type="InterPro" id="IPR007523">
    <property type="entry name" value="NDUFAF3/AAMDC"/>
</dbReference>
<sequence length="221" mass="23291">MTLSQRNQPTKPSPTNPQHPTSRHLHATARPLAAPKSKDRGPPSKEDTQTDFNALDVLANTPPPTTAVDVCLADGFALNSGLRITGAGALLVGGEAFKWRPWVRAGRKEGTLGAGAAGDDDKGVASPGGKLLNAKGQWECDRMAWGALEVVWPKPDLLILGTGPGIAPLSPATRRDLTELGVRVEVQDTRNAAAQYNMLATERGLQQVAAALVPLGWKEGS</sequence>
<protein>
    <recommendedName>
        <fullName evidence="4">NADH dehydrogenase [ubiquinone] 1 alpha subcomplex assembly factor 3</fullName>
    </recommendedName>
</protein>
<accession>A0AB34L7M9</accession>
<reference evidence="2 3" key="1">
    <citation type="journal article" date="2020" name="Microbiol. Resour. Announc.">
        <title>Draft Genome Sequence of a Cladosporium Species Isolated from the Mesophotic Ascidian Didemnum maculosum.</title>
        <authorList>
            <person name="Gioti A."/>
            <person name="Siaperas R."/>
            <person name="Nikolaivits E."/>
            <person name="Le Goff G."/>
            <person name="Ouazzani J."/>
            <person name="Kotoulas G."/>
            <person name="Topakas E."/>
        </authorList>
    </citation>
    <scope>NUCLEOTIDE SEQUENCE [LARGE SCALE GENOMIC DNA]</scope>
    <source>
        <strain evidence="2 3">TM138-S3</strain>
    </source>
</reference>
<feature type="compositionally biased region" description="Polar residues" evidence="1">
    <location>
        <begin position="1"/>
        <end position="10"/>
    </location>
</feature>
<dbReference type="RefSeq" id="XP_069234055.1">
    <property type="nucleotide sequence ID" value="XM_069368738.1"/>
</dbReference>
<dbReference type="GeneID" id="96001576"/>
<dbReference type="EMBL" id="JAAQHG020000001">
    <property type="protein sequence ID" value="KAL1590950.1"/>
    <property type="molecule type" value="Genomic_DNA"/>
</dbReference>
<evidence type="ECO:0000313" key="2">
    <source>
        <dbReference type="EMBL" id="KAL1590950.1"/>
    </source>
</evidence>